<keyword evidence="1" id="KW-0472">Membrane</keyword>
<protein>
    <recommendedName>
        <fullName evidence="4">Stage II sporulation protein M</fullName>
    </recommendedName>
</protein>
<sequence length="181" mass="19588">MGNFGNRKDSPGFWLSFFLLLGAAAGTLFCNWPDSGWKEALRDAGSGMVTAAMLLKLDFMGLFFTVLRKRLGEAFCLILFSMTPAAPFLFMGTAAYLGFSTAVTVSSLTMGSGLSGIFRYLALVFPQAVPYMAVFYVTAWWMEEEKKKMTAPAALALVLAAVLGAAAESFVNPWITAWITG</sequence>
<dbReference type="RefSeq" id="WP_262426824.1">
    <property type="nucleotide sequence ID" value="NZ_JACRTJ010000005.1"/>
</dbReference>
<evidence type="ECO:0000313" key="2">
    <source>
        <dbReference type="EMBL" id="MBC8598064.1"/>
    </source>
</evidence>
<feature type="transmembrane region" description="Helical" evidence="1">
    <location>
        <begin position="74"/>
        <end position="97"/>
    </location>
</feature>
<keyword evidence="1" id="KW-0812">Transmembrane</keyword>
<evidence type="ECO:0000256" key="1">
    <source>
        <dbReference type="SAM" id="Phobius"/>
    </source>
</evidence>
<gene>
    <name evidence="2" type="ORF">H8708_02270</name>
</gene>
<dbReference type="Proteomes" id="UP000647491">
    <property type="component" value="Unassembled WGS sequence"/>
</dbReference>
<feature type="transmembrane region" description="Helical" evidence="1">
    <location>
        <begin position="153"/>
        <end position="175"/>
    </location>
</feature>
<reference evidence="2 3" key="1">
    <citation type="submission" date="2020-08" db="EMBL/GenBank/DDBJ databases">
        <title>Genome public.</title>
        <authorList>
            <person name="Liu C."/>
            <person name="Sun Q."/>
        </authorList>
    </citation>
    <scope>NUCLEOTIDE SEQUENCE [LARGE SCALE GENOMIC DNA]</scope>
    <source>
        <strain evidence="2 3">BX10</strain>
    </source>
</reference>
<name>A0ABR7NPS2_9FIRM</name>
<organism evidence="2 3">
    <name type="scientific">Enterocloster hominis</name>
    <name type="common">ex Liu et al. 2021</name>
    <dbReference type="NCBI Taxonomy" id="2763663"/>
    <lineage>
        <taxon>Bacteria</taxon>
        <taxon>Bacillati</taxon>
        <taxon>Bacillota</taxon>
        <taxon>Clostridia</taxon>
        <taxon>Lachnospirales</taxon>
        <taxon>Lachnospiraceae</taxon>
        <taxon>Enterocloster</taxon>
    </lineage>
</organism>
<dbReference type="EMBL" id="JACRTJ010000005">
    <property type="protein sequence ID" value="MBC8598064.1"/>
    <property type="molecule type" value="Genomic_DNA"/>
</dbReference>
<evidence type="ECO:0000313" key="3">
    <source>
        <dbReference type="Proteomes" id="UP000647491"/>
    </source>
</evidence>
<feature type="transmembrane region" description="Helical" evidence="1">
    <location>
        <begin position="12"/>
        <end position="29"/>
    </location>
</feature>
<proteinExistence type="predicted"/>
<comment type="caution">
    <text evidence="2">The sequence shown here is derived from an EMBL/GenBank/DDBJ whole genome shotgun (WGS) entry which is preliminary data.</text>
</comment>
<feature type="transmembrane region" description="Helical" evidence="1">
    <location>
        <begin position="49"/>
        <end position="67"/>
    </location>
</feature>
<feature type="transmembrane region" description="Helical" evidence="1">
    <location>
        <begin position="117"/>
        <end position="141"/>
    </location>
</feature>
<evidence type="ECO:0008006" key="4">
    <source>
        <dbReference type="Google" id="ProtNLM"/>
    </source>
</evidence>
<keyword evidence="3" id="KW-1185">Reference proteome</keyword>
<keyword evidence="1" id="KW-1133">Transmembrane helix</keyword>
<accession>A0ABR7NPS2</accession>